<sequence length="116" mass="13238">MSLYVIRCCWLVFSIISTVLHTSLSSSVNNSAHNVDSGHKETTVSSQRQESVGKALFWLSPAFNMDIFTYVLPFAFIPLLLIYVYIVYPPGKYYSSAPRPPQYLGHFVDNTPRRSW</sequence>
<evidence type="ECO:0000313" key="4">
    <source>
        <dbReference type="Proteomes" id="UP001642540"/>
    </source>
</evidence>
<reference evidence="3 4" key="1">
    <citation type="submission" date="2024-08" db="EMBL/GenBank/DDBJ databases">
        <authorList>
            <person name="Cucini C."/>
            <person name="Frati F."/>
        </authorList>
    </citation>
    <scope>NUCLEOTIDE SEQUENCE [LARGE SCALE GENOMIC DNA]</scope>
</reference>
<dbReference type="Proteomes" id="UP001642540">
    <property type="component" value="Unassembled WGS sequence"/>
</dbReference>
<keyword evidence="4" id="KW-1185">Reference proteome</keyword>
<proteinExistence type="predicted"/>
<accession>A0ABP1R1K1</accession>
<gene>
    <name evidence="3" type="ORF">ODALV1_LOCUS16242</name>
</gene>
<feature type="chain" id="PRO_5045194790" description="Transmembrane protein" evidence="2">
    <location>
        <begin position="26"/>
        <end position="116"/>
    </location>
</feature>
<evidence type="ECO:0000256" key="1">
    <source>
        <dbReference type="SAM" id="Phobius"/>
    </source>
</evidence>
<feature type="signal peptide" evidence="2">
    <location>
        <begin position="1"/>
        <end position="25"/>
    </location>
</feature>
<keyword evidence="2" id="KW-0732">Signal</keyword>
<evidence type="ECO:0008006" key="5">
    <source>
        <dbReference type="Google" id="ProtNLM"/>
    </source>
</evidence>
<dbReference type="EMBL" id="CAXLJM020000049">
    <property type="protein sequence ID" value="CAL8113938.1"/>
    <property type="molecule type" value="Genomic_DNA"/>
</dbReference>
<name>A0ABP1R1K1_9HEXA</name>
<comment type="caution">
    <text evidence="3">The sequence shown here is derived from an EMBL/GenBank/DDBJ whole genome shotgun (WGS) entry which is preliminary data.</text>
</comment>
<organism evidence="3 4">
    <name type="scientific">Orchesella dallaii</name>
    <dbReference type="NCBI Taxonomy" id="48710"/>
    <lineage>
        <taxon>Eukaryota</taxon>
        <taxon>Metazoa</taxon>
        <taxon>Ecdysozoa</taxon>
        <taxon>Arthropoda</taxon>
        <taxon>Hexapoda</taxon>
        <taxon>Collembola</taxon>
        <taxon>Entomobryomorpha</taxon>
        <taxon>Entomobryoidea</taxon>
        <taxon>Orchesellidae</taxon>
        <taxon>Orchesellinae</taxon>
        <taxon>Orchesella</taxon>
    </lineage>
</organism>
<evidence type="ECO:0000313" key="3">
    <source>
        <dbReference type="EMBL" id="CAL8113938.1"/>
    </source>
</evidence>
<keyword evidence="1" id="KW-0812">Transmembrane</keyword>
<protein>
    <recommendedName>
        <fullName evidence="5">Transmembrane protein</fullName>
    </recommendedName>
</protein>
<evidence type="ECO:0000256" key="2">
    <source>
        <dbReference type="SAM" id="SignalP"/>
    </source>
</evidence>
<keyword evidence="1" id="KW-0472">Membrane</keyword>
<feature type="transmembrane region" description="Helical" evidence="1">
    <location>
        <begin position="67"/>
        <end position="88"/>
    </location>
</feature>
<keyword evidence="1" id="KW-1133">Transmembrane helix</keyword>